<dbReference type="InterPro" id="IPR012338">
    <property type="entry name" value="Beta-lactam/transpept-like"/>
</dbReference>
<gene>
    <name evidence="2" type="ORF">C1S65_02945</name>
</gene>
<evidence type="ECO:0000259" key="1">
    <source>
        <dbReference type="Pfam" id="PF00144"/>
    </source>
</evidence>
<name>A0AAD0L3G6_PSEPU</name>
<dbReference type="AlphaFoldDB" id="A0AAD0L3G6"/>
<evidence type="ECO:0000313" key="3">
    <source>
        <dbReference type="Proteomes" id="UP000251617"/>
    </source>
</evidence>
<dbReference type="GO" id="GO:0016787">
    <property type="term" value="F:hydrolase activity"/>
    <property type="evidence" value="ECO:0007669"/>
    <property type="project" value="UniProtKB-KW"/>
</dbReference>
<dbReference type="Pfam" id="PF00144">
    <property type="entry name" value="Beta-lactamase"/>
    <property type="match status" value="1"/>
</dbReference>
<sequence length="492" mass="53586">MPQPITADQPAAHDLPRGLPSSVGIDGFEVAAFLEAVQQAGLELHGVMLERDGLLVVDAWRWPYDSLTPRVTHSITKSFTACAIGLAIDEGLLRLDDPLAKFFPQAATGATDPRAAQITVEHLLTMRTGHGGNTSGSIWRGIDGSWVEEFFRIPLTSAPGTDFVYTSAASYMLSAVLTQVAGVTLHDYLKPRLLEPLGFEAQHWDISPEGISPGGNGLTARPVDVLKLAMLHRDGGRWNGEQVLPQAWVEAATRAQGGEGSRYGYHWWTDRPANGYSAVGVFGQMAAVIPGERATLAVFGAMEKSAQVTPFIDRHLSAALCGEQAGAAGDERLREVLQRFAEEQPLRSLARPTKPLPARMSFALEANPYGIETLNLLQAGERLVMEWVEATGSERIEAGIDHWVAGTSSLPGAQLHHGYALRDAPVVATARWVAADRLELEWVYPRSAFRDRVYLSFAGERVCLERSVNINSGIRAWEPLHGMSTHNPTRHV</sequence>
<dbReference type="InterPro" id="IPR050789">
    <property type="entry name" value="Diverse_Enzym_Activities"/>
</dbReference>
<accession>A0AAD0L3G6</accession>
<keyword evidence="2" id="KW-0378">Hydrolase</keyword>
<proteinExistence type="predicted"/>
<dbReference type="Gene3D" id="3.40.710.10">
    <property type="entry name" value="DD-peptidase/beta-lactamase superfamily"/>
    <property type="match status" value="1"/>
</dbReference>
<reference evidence="2 3" key="1">
    <citation type="submission" date="2018-06" db="EMBL/GenBank/DDBJ databases">
        <title>The genome of Pseudomonas putida NX-1, a lignin degrader.</title>
        <authorList>
            <person name="Xu Z."/>
        </authorList>
    </citation>
    <scope>NUCLEOTIDE SEQUENCE [LARGE SCALE GENOMIC DNA]</scope>
    <source>
        <strain evidence="2 3">NX-1</strain>
    </source>
</reference>
<dbReference type="SUPFAM" id="SSF56601">
    <property type="entry name" value="beta-lactamase/transpeptidase-like"/>
    <property type="match status" value="1"/>
</dbReference>
<evidence type="ECO:0000313" key="2">
    <source>
        <dbReference type="EMBL" id="AXA23129.1"/>
    </source>
</evidence>
<dbReference type="EMBL" id="CP030750">
    <property type="protein sequence ID" value="AXA23129.1"/>
    <property type="molecule type" value="Genomic_DNA"/>
</dbReference>
<feature type="domain" description="Beta-lactamase-related" evidence="1">
    <location>
        <begin position="47"/>
        <end position="299"/>
    </location>
</feature>
<protein>
    <submittedName>
        <fullName evidence="2">Serine hydrolase</fullName>
    </submittedName>
</protein>
<organism evidence="2 3">
    <name type="scientific">Pseudomonas putida</name>
    <name type="common">Arthrobacter siderocapsulatus</name>
    <dbReference type="NCBI Taxonomy" id="303"/>
    <lineage>
        <taxon>Bacteria</taxon>
        <taxon>Pseudomonadati</taxon>
        <taxon>Pseudomonadota</taxon>
        <taxon>Gammaproteobacteria</taxon>
        <taxon>Pseudomonadales</taxon>
        <taxon>Pseudomonadaceae</taxon>
        <taxon>Pseudomonas</taxon>
    </lineage>
</organism>
<dbReference type="Proteomes" id="UP000251617">
    <property type="component" value="Chromosome"/>
</dbReference>
<dbReference type="PANTHER" id="PTHR43283">
    <property type="entry name" value="BETA-LACTAMASE-RELATED"/>
    <property type="match status" value="1"/>
</dbReference>
<dbReference type="RefSeq" id="WP_112897225.1">
    <property type="nucleotide sequence ID" value="NZ_CP030750.1"/>
</dbReference>
<dbReference type="PANTHER" id="PTHR43283:SF7">
    <property type="entry name" value="BETA-LACTAMASE-RELATED DOMAIN-CONTAINING PROTEIN"/>
    <property type="match status" value="1"/>
</dbReference>
<dbReference type="InterPro" id="IPR001466">
    <property type="entry name" value="Beta-lactam-related"/>
</dbReference>